<evidence type="ECO:0000313" key="2">
    <source>
        <dbReference type="EMBL" id="PIP15898.1"/>
    </source>
</evidence>
<dbReference type="Gene3D" id="3.55.50.30">
    <property type="match status" value="1"/>
</dbReference>
<evidence type="ECO:0000313" key="3">
    <source>
        <dbReference type="Proteomes" id="UP000230392"/>
    </source>
</evidence>
<dbReference type="EMBL" id="PCRF01000234">
    <property type="protein sequence ID" value="PIP15898.1"/>
    <property type="molecule type" value="Genomic_DNA"/>
</dbReference>
<reference evidence="2 3" key="1">
    <citation type="submission" date="2017-09" db="EMBL/GenBank/DDBJ databases">
        <title>Depth-based differentiation of microbial function through sediment-hosted aquifers and enrichment of novel symbionts in the deep terrestrial subsurface.</title>
        <authorList>
            <person name="Probst A.J."/>
            <person name="Ladd B."/>
            <person name="Jarett J.K."/>
            <person name="Geller-Mcgrath D.E."/>
            <person name="Sieber C.M."/>
            <person name="Emerson J.B."/>
            <person name="Anantharaman K."/>
            <person name="Thomas B.C."/>
            <person name="Malmstrom R."/>
            <person name="Stieglmeier M."/>
            <person name="Klingl A."/>
            <person name="Woyke T."/>
            <person name="Ryan C.M."/>
            <person name="Banfield J.F."/>
        </authorList>
    </citation>
    <scope>NUCLEOTIDE SEQUENCE [LARGE SCALE GENOMIC DNA]</scope>
    <source>
        <strain evidence="2">CG23_combo_of_CG06-09_8_20_14_all_48_7</strain>
    </source>
</reference>
<sequence>MNKLKRRCLIIGLSILFAGPGYLKPLYAEQTFSIDFNNVSLSNFIQTMSRILNQNFALAPGVAGNVTIYSAKPIPVKEAESVF</sequence>
<accession>A0A2G9Y9I0</accession>
<organism evidence="2 3">
    <name type="scientific">bacterium (Candidatus Ratteibacteria) CG23_combo_of_CG06-09_8_20_14_all_48_7</name>
    <dbReference type="NCBI Taxonomy" id="2014292"/>
    <lineage>
        <taxon>Bacteria</taxon>
        <taxon>Candidatus Ratteibacteria</taxon>
    </lineage>
</organism>
<gene>
    <name evidence="2" type="ORF">COX46_04790</name>
</gene>
<proteinExistence type="predicted"/>
<feature type="domain" description="GspD-like N0" evidence="1">
    <location>
        <begin position="34"/>
        <end position="83"/>
    </location>
</feature>
<protein>
    <recommendedName>
        <fullName evidence="1">GspD-like N0 domain-containing protein</fullName>
    </recommendedName>
</protein>
<dbReference type="AlphaFoldDB" id="A0A2G9Y9I0"/>
<name>A0A2G9Y9I0_9BACT</name>
<comment type="caution">
    <text evidence="2">The sequence shown here is derived from an EMBL/GenBank/DDBJ whole genome shotgun (WGS) entry which is preliminary data.</text>
</comment>
<dbReference type="Pfam" id="PF21305">
    <property type="entry name" value="type_II_gspD_N0"/>
    <property type="match status" value="1"/>
</dbReference>
<dbReference type="InterPro" id="IPR049371">
    <property type="entry name" value="GspD-like_N0"/>
</dbReference>
<evidence type="ECO:0000259" key="1">
    <source>
        <dbReference type="Pfam" id="PF21305"/>
    </source>
</evidence>
<feature type="non-terminal residue" evidence="2">
    <location>
        <position position="83"/>
    </location>
</feature>
<dbReference type="Proteomes" id="UP000230392">
    <property type="component" value="Unassembled WGS sequence"/>
</dbReference>